<accession>A0A8W7PCP9</accession>
<proteinExistence type="predicted"/>
<dbReference type="AlphaFoldDB" id="A0A8W7PCP9"/>
<evidence type="ECO:0000313" key="2">
    <source>
        <dbReference type="EnsemblMetazoa" id="ACOM029581-PA.1"/>
    </source>
</evidence>
<dbReference type="PANTHER" id="PTHR39942">
    <property type="entry name" value="BCDNA.LD26519-RELATED"/>
    <property type="match status" value="1"/>
</dbReference>
<dbReference type="EnsemblMetazoa" id="ACOM029581-RA">
    <property type="protein sequence ID" value="ACOM029581-PA.1"/>
    <property type="gene ID" value="ACOM029581"/>
</dbReference>
<dbReference type="Proteomes" id="UP000075882">
    <property type="component" value="Unassembled WGS sequence"/>
</dbReference>
<dbReference type="VEuPathDB" id="VectorBase:ACON2_038059"/>
<name>A0A8W7PCP9_ANOCL</name>
<organism evidence="2">
    <name type="scientific">Anopheles coluzzii</name>
    <name type="common">African malaria mosquito</name>
    <dbReference type="NCBI Taxonomy" id="1518534"/>
    <lineage>
        <taxon>Eukaryota</taxon>
        <taxon>Metazoa</taxon>
        <taxon>Ecdysozoa</taxon>
        <taxon>Arthropoda</taxon>
        <taxon>Hexapoda</taxon>
        <taxon>Insecta</taxon>
        <taxon>Pterygota</taxon>
        <taxon>Neoptera</taxon>
        <taxon>Endopterygota</taxon>
        <taxon>Diptera</taxon>
        <taxon>Nematocera</taxon>
        <taxon>Culicoidea</taxon>
        <taxon>Culicidae</taxon>
        <taxon>Anophelinae</taxon>
        <taxon>Anopheles</taxon>
    </lineage>
</organism>
<evidence type="ECO:0000256" key="1">
    <source>
        <dbReference type="SAM" id="MobiDB-lite"/>
    </source>
</evidence>
<feature type="region of interest" description="Disordered" evidence="1">
    <location>
        <begin position="1"/>
        <end position="38"/>
    </location>
</feature>
<sequence length="64" mass="7325">MVSVPNLPEVEPDEAIIEESSSSSSKRHSPLTENIPTIEWEEEHLEQNDEYDEAAKTEILLLKF</sequence>
<protein>
    <submittedName>
        <fullName evidence="2">Uncharacterized protein</fullName>
    </submittedName>
</protein>
<reference evidence="2" key="1">
    <citation type="submission" date="2022-08" db="UniProtKB">
        <authorList>
            <consortium name="EnsemblMetazoa"/>
        </authorList>
    </citation>
    <scope>IDENTIFICATION</scope>
</reference>
<dbReference type="PANTHER" id="PTHR39942:SF1">
    <property type="entry name" value="BCDNA.LD26519-RELATED"/>
    <property type="match status" value="1"/>
</dbReference>